<feature type="compositionally biased region" description="Pro residues" evidence="2">
    <location>
        <begin position="240"/>
        <end position="260"/>
    </location>
</feature>
<evidence type="ECO:0008006" key="9">
    <source>
        <dbReference type="Google" id="ProtNLM"/>
    </source>
</evidence>
<comment type="caution">
    <text evidence="6">The sequence shown here is derived from an EMBL/GenBank/DDBJ whole genome shotgun (WGS) entry which is preliminary data.</text>
</comment>
<sequence length="306" mass="34091">MMRIRTQSPVATKEFTPKNDSPAKILVEEPARWEVRPCGMLVQKRSEDEVGAKEPVSTIRLRVKHGSNYHEIYISSLVTFGELKKLLAERTGLHPQDQKILFKDKERDSSAYLDTSGVKDRSKLVVVEDSGAQAKRLLEMRRTAKMDKAAKSISQISQEVDKLAFQVSAMEAAFSEGEKFADGQVLKLIELLMNELIKLDGVVADGDAKLQRRVQVKRVQKYVETLDVLKLKSASAVATMPPPPHQQPQKKQPPPSPRPPSVIVTTKWETFDSLFSPKASTSTSTSTATTATSTAAPTPRFDWELF</sequence>
<reference evidence="7 8" key="1">
    <citation type="journal article" date="2020" name="Nat. Food">
        <title>A phased Vanilla planifolia genome enables genetic improvement of flavour and production.</title>
        <authorList>
            <person name="Hasing T."/>
            <person name="Tang H."/>
            <person name="Brym M."/>
            <person name="Khazi F."/>
            <person name="Huang T."/>
            <person name="Chambers A.H."/>
        </authorList>
    </citation>
    <scope>NUCLEOTIDE SEQUENCE [LARGE SCALE GENOMIC DNA]</scope>
    <source>
        <tissue evidence="6">Leaf</tissue>
    </source>
</reference>
<name>A0A835QLS9_VANPL</name>
<dbReference type="Proteomes" id="UP000636800">
    <property type="component" value="Chromosome 7"/>
</dbReference>
<dbReference type="PANTHER" id="PTHR12329:SF11">
    <property type="entry name" value="BAG FAMILY MOLECULAR CHAPERONE REGULATOR 1"/>
    <property type="match status" value="1"/>
</dbReference>
<dbReference type="PANTHER" id="PTHR12329">
    <property type="entry name" value="BCL2-ASSOCIATED ATHANOGENE"/>
    <property type="match status" value="1"/>
</dbReference>
<dbReference type="SMART" id="SM00264">
    <property type="entry name" value="BAG"/>
    <property type="match status" value="1"/>
</dbReference>
<evidence type="ECO:0000259" key="4">
    <source>
        <dbReference type="PROSITE" id="PS51035"/>
    </source>
</evidence>
<dbReference type="GO" id="GO:0050821">
    <property type="term" value="P:protein stabilization"/>
    <property type="evidence" value="ECO:0007669"/>
    <property type="project" value="TreeGrafter"/>
</dbReference>
<feature type="domain" description="BAG" evidence="4">
    <location>
        <begin position="152"/>
        <end position="230"/>
    </location>
</feature>
<dbReference type="InterPro" id="IPR036533">
    <property type="entry name" value="BAG_dom_sf"/>
</dbReference>
<feature type="compositionally biased region" description="Low complexity" evidence="2">
    <location>
        <begin position="279"/>
        <end position="299"/>
    </location>
</feature>
<dbReference type="PROSITE" id="PS51035">
    <property type="entry name" value="BAG"/>
    <property type="match status" value="1"/>
</dbReference>
<evidence type="ECO:0000313" key="5">
    <source>
        <dbReference type="EMBL" id="KAG0473187.1"/>
    </source>
</evidence>
<gene>
    <name evidence="6" type="ORF">HPP92_014620</name>
    <name evidence="5" type="ORF">HPP92_015044</name>
</gene>
<feature type="domain" description="Ubiquitin-like" evidence="3">
    <location>
        <begin position="57"/>
        <end position="127"/>
    </location>
</feature>
<proteinExistence type="predicted"/>
<dbReference type="Pfam" id="PF02179">
    <property type="entry name" value="BAG"/>
    <property type="match status" value="1"/>
</dbReference>
<keyword evidence="1" id="KW-0143">Chaperone</keyword>
<dbReference type="GO" id="GO:0051087">
    <property type="term" value="F:protein-folding chaperone binding"/>
    <property type="evidence" value="ECO:0007669"/>
    <property type="project" value="InterPro"/>
</dbReference>
<accession>A0A835QLS9</accession>
<dbReference type="Gene3D" id="1.20.58.120">
    <property type="entry name" value="BAG domain"/>
    <property type="match status" value="1"/>
</dbReference>
<protein>
    <recommendedName>
        <fullName evidence="9">BAG family molecular chaperone regulator 1</fullName>
    </recommendedName>
</protein>
<dbReference type="InterPro" id="IPR039773">
    <property type="entry name" value="BAG_chaperone_regulator"/>
</dbReference>
<dbReference type="OrthoDB" id="417450at2759"/>
<feature type="region of interest" description="Disordered" evidence="2">
    <location>
        <begin position="276"/>
        <end position="301"/>
    </location>
</feature>
<evidence type="ECO:0000313" key="8">
    <source>
        <dbReference type="Proteomes" id="UP000639772"/>
    </source>
</evidence>
<dbReference type="EMBL" id="JADCNM010000007">
    <property type="protein sequence ID" value="KAG0474934.1"/>
    <property type="molecule type" value="Genomic_DNA"/>
</dbReference>
<dbReference type="PROSITE" id="PS50053">
    <property type="entry name" value="UBIQUITIN_2"/>
    <property type="match status" value="1"/>
</dbReference>
<organism evidence="6 8">
    <name type="scientific">Vanilla planifolia</name>
    <name type="common">Vanilla</name>
    <dbReference type="NCBI Taxonomy" id="51239"/>
    <lineage>
        <taxon>Eukaryota</taxon>
        <taxon>Viridiplantae</taxon>
        <taxon>Streptophyta</taxon>
        <taxon>Embryophyta</taxon>
        <taxon>Tracheophyta</taxon>
        <taxon>Spermatophyta</taxon>
        <taxon>Magnoliopsida</taxon>
        <taxon>Liliopsida</taxon>
        <taxon>Asparagales</taxon>
        <taxon>Orchidaceae</taxon>
        <taxon>Vanilloideae</taxon>
        <taxon>Vanilleae</taxon>
        <taxon>Vanilla</taxon>
    </lineage>
</organism>
<evidence type="ECO:0000313" key="6">
    <source>
        <dbReference type="EMBL" id="KAG0474934.1"/>
    </source>
</evidence>
<dbReference type="SUPFAM" id="SSF54236">
    <property type="entry name" value="Ubiquitin-like"/>
    <property type="match status" value="1"/>
</dbReference>
<dbReference type="GO" id="GO:0000774">
    <property type="term" value="F:adenyl-nucleotide exchange factor activity"/>
    <property type="evidence" value="ECO:0007669"/>
    <property type="project" value="TreeGrafter"/>
</dbReference>
<dbReference type="GO" id="GO:0005737">
    <property type="term" value="C:cytoplasm"/>
    <property type="evidence" value="ECO:0007669"/>
    <property type="project" value="TreeGrafter"/>
</dbReference>
<dbReference type="EMBL" id="JADCNL010000007">
    <property type="protein sequence ID" value="KAG0473187.1"/>
    <property type="molecule type" value="Genomic_DNA"/>
</dbReference>
<evidence type="ECO:0000313" key="7">
    <source>
        <dbReference type="Proteomes" id="UP000636800"/>
    </source>
</evidence>
<dbReference type="InterPro" id="IPR003103">
    <property type="entry name" value="BAG_domain"/>
</dbReference>
<feature type="region of interest" description="Disordered" evidence="2">
    <location>
        <begin position="237"/>
        <end position="263"/>
    </location>
</feature>
<dbReference type="InterPro" id="IPR000626">
    <property type="entry name" value="Ubiquitin-like_dom"/>
</dbReference>
<dbReference type="InterPro" id="IPR029071">
    <property type="entry name" value="Ubiquitin-like_domsf"/>
</dbReference>
<evidence type="ECO:0000256" key="1">
    <source>
        <dbReference type="ARBA" id="ARBA00023186"/>
    </source>
</evidence>
<dbReference type="Proteomes" id="UP000639772">
    <property type="component" value="Chromosome 7"/>
</dbReference>
<dbReference type="Gene3D" id="3.10.20.90">
    <property type="entry name" value="Phosphatidylinositol 3-kinase Catalytic Subunit, Chain A, domain 1"/>
    <property type="match status" value="1"/>
</dbReference>
<dbReference type="SUPFAM" id="SSF63491">
    <property type="entry name" value="BAG domain"/>
    <property type="match status" value="1"/>
</dbReference>
<dbReference type="AlphaFoldDB" id="A0A835QLS9"/>
<evidence type="ECO:0000259" key="3">
    <source>
        <dbReference type="PROSITE" id="PS50053"/>
    </source>
</evidence>
<dbReference type="Pfam" id="PF00240">
    <property type="entry name" value="ubiquitin"/>
    <property type="match status" value="1"/>
</dbReference>
<evidence type="ECO:0000256" key="2">
    <source>
        <dbReference type="SAM" id="MobiDB-lite"/>
    </source>
</evidence>
<keyword evidence="7" id="KW-1185">Reference proteome</keyword>